<feature type="transmembrane region" description="Helical" evidence="1">
    <location>
        <begin position="313"/>
        <end position="335"/>
    </location>
</feature>
<reference evidence="2 3" key="1">
    <citation type="submission" date="2024-03" db="EMBL/GenBank/DDBJ databases">
        <title>Aquirufa genome sequencing.</title>
        <authorList>
            <person name="Pitt A."/>
            <person name="Hahn M.W."/>
        </authorList>
    </citation>
    <scope>NUCLEOTIDE SEQUENCE [LARGE SCALE GENOMIC DNA]</scope>
    <source>
        <strain evidence="2 3">HETE-83D</strain>
    </source>
</reference>
<organism evidence="2 3">
    <name type="scientific">Aquirufa esocilacus</name>
    <dbReference type="NCBI Taxonomy" id="3096513"/>
    <lineage>
        <taxon>Bacteria</taxon>
        <taxon>Pseudomonadati</taxon>
        <taxon>Bacteroidota</taxon>
        <taxon>Cytophagia</taxon>
        <taxon>Cytophagales</taxon>
        <taxon>Flectobacillaceae</taxon>
        <taxon>Aquirufa</taxon>
    </lineage>
</organism>
<dbReference type="RefSeq" id="WP_377981004.1">
    <property type="nucleotide sequence ID" value="NZ_JBBKXX010000002.1"/>
</dbReference>
<evidence type="ECO:0000313" key="2">
    <source>
        <dbReference type="EMBL" id="MFD3408626.1"/>
    </source>
</evidence>
<comment type="caution">
    <text evidence="2">The sequence shown here is derived from an EMBL/GenBank/DDBJ whole genome shotgun (WGS) entry which is preliminary data.</text>
</comment>
<dbReference type="Proteomes" id="UP001598019">
    <property type="component" value="Unassembled WGS sequence"/>
</dbReference>
<proteinExistence type="predicted"/>
<feature type="transmembrane region" description="Helical" evidence="1">
    <location>
        <begin position="169"/>
        <end position="186"/>
    </location>
</feature>
<feature type="transmembrane region" description="Helical" evidence="1">
    <location>
        <begin position="110"/>
        <end position="135"/>
    </location>
</feature>
<keyword evidence="3" id="KW-1185">Reference proteome</keyword>
<dbReference type="EMBL" id="JBBKXX010000002">
    <property type="protein sequence ID" value="MFD3408626.1"/>
    <property type="molecule type" value="Genomic_DNA"/>
</dbReference>
<keyword evidence="1" id="KW-0472">Membrane</keyword>
<feature type="transmembrane region" description="Helical" evidence="1">
    <location>
        <begin position="6"/>
        <end position="24"/>
    </location>
</feature>
<keyword evidence="1" id="KW-1133">Transmembrane helix</keyword>
<feature type="transmembrane region" description="Helical" evidence="1">
    <location>
        <begin position="364"/>
        <end position="381"/>
    </location>
</feature>
<protein>
    <recommendedName>
        <fullName evidence="4">O-antigen ligase domain-containing protein</fullName>
    </recommendedName>
</protein>
<name>A0ABW6DSG3_9BACT</name>
<feature type="transmembrane region" description="Helical" evidence="1">
    <location>
        <begin position="31"/>
        <end position="50"/>
    </location>
</feature>
<feature type="transmembrane region" description="Helical" evidence="1">
    <location>
        <begin position="342"/>
        <end position="358"/>
    </location>
</feature>
<accession>A0ABW6DSG3</accession>
<evidence type="ECO:0000256" key="1">
    <source>
        <dbReference type="SAM" id="Phobius"/>
    </source>
</evidence>
<feature type="transmembrane region" description="Helical" evidence="1">
    <location>
        <begin position="232"/>
        <end position="251"/>
    </location>
</feature>
<evidence type="ECO:0000313" key="3">
    <source>
        <dbReference type="Proteomes" id="UP001598019"/>
    </source>
</evidence>
<feature type="transmembrane region" description="Helical" evidence="1">
    <location>
        <begin position="62"/>
        <end position="79"/>
    </location>
</feature>
<keyword evidence="1" id="KW-0812">Transmembrane</keyword>
<gene>
    <name evidence="2" type="ORF">SKC37_08150</name>
</gene>
<evidence type="ECO:0008006" key="4">
    <source>
        <dbReference type="Google" id="ProtNLM"/>
    </source>
</evidence>
<feature type="transmembrane region" description="Helical" evidence="1">
    <location>
        <begin position="86"/>
        <end position="104"/>
    </location>
</feature>
<feature type="transmembrane region" description="Helical" evidence="1">
    <location>
        <begin position="192"/>
        <end position="220"/>
    </location>
</feature>
<sequence>MNNWLYRLMNLFFFGLVFILTRQIPFSSFSLLMNISLVGVFLSYFCLYKIRVAALSLLDEFLVFFIFILILHLGYSVLLQSNKLEYSVRFFIIILSILLAYYLNKIPIRSLYYFVAIVLLQALFVIFVEIICLFFDNGENVAILQSIVKFYEWGSIYSNGTFYHIQIKGNALLPFTYMVVTIVWVNKRLLRIIFLISTIFAGNFAFLISIFFFHTLLFLLNLKKNYKSYLKIFVVFLLLIVLSSTIIGFVIEKINSKLDDSIFERFEQKKYLLDHLTNNPFSILFGNGLGTTLNVQSYTRDYRDSIYFEIQPLYFLDQMGVILFSFFILLNIGFVYRNYKNYSLLVIYVSYILYSFSNPYILDTNHIVVIMVLNIIQYNYLSKCNKWKFTH</sequence>